<gene>
    <name evidence="7" type="ORF">DGUA_6G005300</name>
</gene>
<accession>A0A3B0JJB8</accession>
<dbReference type="Proteomes" id="UP000268350">
    <property type="component" value="Unassembled WGS sequence"/>
</dbReference>
<evidence type="ECO:0000259" key="6">
    <source>
        <dbReference type="SMART" id="SM00737"/>
    </source>
</evidence>
<evidence type="ECO:0000256" key="5">
    <source>
        <dbReference type="SAM" id="SignalP"/>
    </source>
</evidence>
<dbReference type="EMBL" id="OUUW01000005">
    <property type="protein sequence ID" value="SPP80422.1"/>
    <property type="molecule type" value="Genomic_DNA"/>
</dbReference>
<dbReference type="SUPFAM" id="SSF81296">
    <property type="entry name" value="E set domains"/>
    <property type="match status" value="1"/>
</dbReference>
<keyword evidence="4 5" id="KW-0732">Signal</keyword>
<dbReference type="GO" id="GO:0005576">
    <property type="term" value="C:extracellular region"/>
    <property type="evidence" value="ECO:0007669"/>
    <property type="project" value="UniProtKB-SubCell"/>
</dbReference>
<feature type="signal peptide" evidence="5">
    <location>
        <begin position="1"/>
        <end position="22"/>
    </location>
</feature>
<dbReference type="GO" id="GO:0032367">
    <property type="term" value="P:intracellular cholesterol transport"/>
    <property type="evidence" value="ECO:0007669"/>
    <property type="project" value="InterPro"/>
</dbReference>
<dbReference type="Pfam" id="PF02221">
    <property type="entry name" value="E1_DerP2_DerF2"/>
    <property type="match status" value="1"/>
</dbReference>
<protein>
    <recommendedName>
        <fullName evidence="6">MD-2-related lipid-recognition domain-containing protein</fullName>
    </recommendedName>
</protein>
<dbReference type="Gene3D" id="2.60.40.770">
    <property type="match status" value="1"/>
</dbReference>
<dbReference type="AlphaFoldDB" id="A0A3B0JJB8"/>
<sequence length="164" mass="18172">MSNIKKVCLCLMLSLAWTLISADTPIRHCADSSIPLPLMVQINECDTLPCDLWKGSEAKIDIQFVATRNTMKQLTAEVRLTSLGVTLPYDLDAKRGNVCQNLLHGAYCPLDAGEDVTYELLLPVEPTQIEVPTRLEVRLLDVDNGNQVVSCFVTDTRVKKPNSL</sequence>
<proteinExistence type="inferred from homology"/>
<feature type="chain" id="PRO_5017431352" description="MD-2-related lipid-recognition domain-containing protein" evidence="5">
    <location>
        <begin position="23"/>
        <end position="164"/>
    </location>
</feature>
<dbReference type="FunFam" id="2.60.40.770:FF:000001">
    <property type="entry name" value="NPC intracellular cholesterol transporter 2"/>
    <property type="match status" value="1"/>
</dbReference>
<feature type="domain" description="MD-2-related lipid-recognition" evidence="6">
    <location>
        <begin position="26"/>
        <end position="156"/>
    </location>
</feature>
<keyword evidence="8" id="KW-1185">Reference proteome</keyword>
<comment type="subcellular location">
    <subcellularLocation>
        <location evidence="1">Secreted</location>
    </subcellularLocation>
</comment>
<dbReference type="STRING" id="7266.A0A3B0JJB8"/>
<evidence type="ECO:0000256" key="2">
    <source>
        <dbReference type="ARBA" id="ARBA00006370"/>
    </source>
</evidence>
<reference evidence="8" key="1">
    <citation type="submission" date="2018-01" db="EMBL/GenBank/DDBJ databases">
        <authorList>
            <person name="Alioto T."/>
            <person name="Alioto T."/>
        </authorList>
    </citation>
    <scope>NUCLEOTIDE SEQUENCE [LARGE SCALE GENOMIC DNA]</scope>
</reference>
<dbReference type="InterPro" id="IPR014756">
    <property type="entry name" value="Ig_E-set"/>
</dbReference>
<dbReference type="OMA" id="MVQIDEC"/>
<name>A0A3B0JJB8_DROGU</name>
<evidence type="ECO:0000256" key="4">
    <source>
        <dbReference type="ARBA" id="ARBA00022729"/>
    </source>
</evidence>
<dbReference type="SMART" id="SM00737">
    <property type="entry name" value="ML"/>
    <property type="match status" value="1"/>
</dbReference>
<dbReference type="OrthoDB" id="6489092at2759"/>
<dbReference type="CDD" id="cd00916">
    <property type="entry name" value="Npc2_like"/>
    <property type="match status" value="1"/>
</dbReference>
<evidence type="ECO:0000256" key="1">
    <source>
        <dbReference type="ARBA" id="ARBA00004613"/>
    </source>
</evidence>
<organism evidence="7 8">
    <name type="scientific">Drosophila guanche</name>
    <name type="common">Fruit fly</name>
    <dbReference type="NCBI Taxonomy" id="7266"/>
    <lineage>
        <taxon>Eukaryota</taxon>
        <taxon>Metazoa</taxon>
        <taxon>Ecdysozoa</taxon>
        <taxon>Arthropoda</taxon>
        <taxon>Hexapoda</taxon>
        <taxon>Insecta</taxon>
        <taxon>Pterygota</taxon>
        <taxon>Neoptera</taxon>
        <taxon>Endopterygota</taxon>
        <taxon>Diptera</taxon>
        <taxon>Brachycera</taxon>
        <taxon>Muscomorpha</taxon>
        <taxon>Ephydroidea</taxon>
        <taxon>Drosophilidae</taxon>
        <taxon>Drosophila</taxon>
        <taxon>Sophophora</taxon>
    </lineage>
</organism>
<evidence type="ECO:0000256" key="3">
    <source>
        <dbReference type="ARBA" id="ARBA00022525"/>
    </source>
</evidence>
<keyword evidence="3" id="KW-0964">Secreted</keyword>
<evidence type="ECO:0000313" key="8">
    <source>
        <dbReference type="Proteomes" id="UP000268350"/>
    </source>
</evidence>
<dbReference type="InterPro" id="IPR033916">
    <property type="entry name" value="ML_Npc2-like"/>
</dbReference>
<evidence type="ECO:0000313" key="7">
    <source>
        <dbReference type="EMBL" id="SPP80422.1"/>
    </source>
</evidence>
<dbReference type="InterPro" id="IPR003172">
    <property type="entry name" value="ML_dom"/>
</dbReference>
<comment type="similarity">
    <text evidence="2">Belongs to the NPC2 family.</text>
</comment>